<dbReference type="OrthoDB" id="6243207at2"/>
<keyword evidence="1" id="KW-0812">Transmembrane</keyword>
<gene>
    <name evidence="3" type="ORF">GTPT_1644</name>
</gene>
<dbReference type="RefSeq" id="WP_029989460.1">
    <property type="nucleotide sequence ID" value="NZ_ATMJ01000002.1"/>
</dbReference>
<accession>A0A085JGW7</accession>
<evidence type="ECO:0000259" key="2">
    <source>
        <dbReference type="Pfam" id="PF24801"/>
    </source>
</evidence>
<dbReference type="AlphaFoldDB" id="A0A085JGW7"/>
<sequence>MTIRIYPSRLPGEPLETHEHGDTTIHQWMAENVSGYGPDNPQRVIFEVNRRAVPPGEWALCYIRPDTDVKVYPIPGADPVTWAVVAAVVISVASAAYSIVMMSKLGKGASTATGDQLNLNPAQANTAKLGDPIREIFGQYRVYPDYLVQPVSRFDTSDPQIYRTEMFLSIGVGNFSISSADIKIGNTPISSFGDDATFTLYAPGADVSGDSRADNWYNSTEVGGTTSGTSGLDLASTGSNKVSISADAITVSGNTITLIGETASDDDDDDTAAETDTKVPDSWVSGTVLTVVVPDSFTVATESGHTRIYGDFTELAPYVGMPVSAEWSSFDYDLYIASYDKGTTAVPGAGGNAASVTASAAPTTYDFSSSALSFTLTWSGVSYIISLSANYTTMSGLVDTITDQLTGSGLVAQDNSGRLEIVEPTSPFSGNSIGYTVLPSAIFGGSPVVVSGTASSGGTPEVLPSITLAYGSATGTLFNGMPTGTQRIAFGPKGNQYQITDVDGLAITVERIIEVAATTTTASTTKVDADWPGFTERTLLDATVTGINDSYNWMGPFLCCPDGETTTEVELNFIYPQGLLYVGSKDGSWHYHEVQITVQYRILGATDWTSVAITHGNETINEIGYTNVITLPSAGNYEFRMKRDTPLWSSPTRDSVQWQAMRSKLSKRPGSYKNITTLGVTIRTGNRLASQSDRRVSVVANRLYDGYTSRSISGALNHLLADTGAQVDTDAISALETNYWTPRGETFDFSADTDSTSMLDIMQKIATAGMGYFHLSDGLATVGREGIKSWSGVISPQETTEELTTSFKAPSSDDYDGVDVTFISSTTWAEETVQCRTSDNPTPTKVEAYKLDGVVTQDRAYRIGMRRLMKYTYQRLSFSLSTELDALCYRFGDRLILTDDIPGSNTISCLVTDMSYTSDLIIIGVSEPLDWTFTNPRIVIRYQDGSASALLTPTQIDDFTFSIPYSTDIAPEAWEMSMGAIEPPRVIFCSSESVGYDSLISEIAPESDGTCQVTATAYDERFYQHDDDTYPGDVS</sequence>
<keyword evidence="1" id="KW-1133">Transmembrane helix</keyword>
<proteinExistence type="predicted"/>
<evidence type="ECO:0000313" key="3">
    <source>
        <dbReference type="EMBL" id="KFD19713.1"/>
    </source>
</evidence>
<name>A0A085JGW7_9GAMM</name>
<feature type="domain" description="Tip attachment protein J HDII-ins2" evidence="2">
    <location>
        <begin position="564"/>
        <end position="663"/>
    </location>
</feature>
<evidence type="ECO:0000313" key="4">
    <source>
        <dbReference type="Proteomes" id="UP000028602"/>
    </source>
</evidence>
<reference evidence="3 4" key="1">
    <citation type="submission" date="2014-05" db="EMBL/GenBank/DDBJ databases">
        <title>ATOL: Assembling a taxonomically balanced genome-scale reconstruction of the evolutionary history of the Enterobacteriaceae.</title>
        <authorList>
            <person name="Plunkett G.III."/>
            <person name="Neeno-Eckwall E.C."/>
            <person name="Glasner J.D."/>
            <person name="Perna N.T."/>
        </authorList>
    </citation>
    <scope>NUCLEOTIDE SEQUENCE [LARGE SCALE GENOMIC DNA]</scope>
    <source>
        <strain evidence="3 4">ATCC 33301</strain>
    </source>
</reference>
<dbReference type="Pfam" id="PF24801">
    <property type="entry name" value="FNIII-A_GpJ"/>
    <property type="match status" value="1"/>
</dbReference>
<dbReference type="NCBIfam" id="NF040662">
    <property type="entry name" value="attach_TipJ_rel"/>
    <property type="match status" value="1"/>
</dbReference>
<evidence type="ECO:0000256" key="1">
    <source>
        <dbReference type="SAM" id="Phobius"/>
    </source>
</evidence>
<organism evidence="3 4">
    <name type="scientific">Tatumella ptyseos ATCC 33301</name>
    <dbReference type="NCBI Taxonomy" id="1005995"/>
    <lineage>
        <taxon>Bacteria</taxon>
        <taxon>Pseudomonadati</taxon>
        <taxon>Pseudomonadota</taxon>
        <taxon>Gammaproteobacteria</taxon>
        <taxon>Enterobacterales</taxon>
        <taxon>Erwiniaceae</taxon>
        <taxon>Tatumella</taxon>
    </lineage>
</organism>
<dbReference type="eggNOG" id="COG4733">
    <property type="taxonomic scope" value="Bacteria"/>
</dbReference>
<dbReference type="Proteomes" id="UP000028602">
    <property type="component" value="Unassembled WGS sequence"/>
</dbReference>
<comment type="caution">
    <text evidence="3">The sequence shown here is derived from an EMBL/GenBank/DDBJ whole genome shotgun (WGS) entry which is preliminary data.</text>
</comment>
<dbReference type="InterPro" id="IPR055385">
    <property type="entry name" value="GpJ_HDII-ins2"/>
</dbReference>
<dbReference type="EMBL" id="JMPR01000028">
    <property type="protein sequence ID" value="KFD19713.1"/>
    <property type="molecule type" value="Genomic_DNA"/>
</dbReference>
<protein>
    <recommendedName>
        <fullName evidence="2">Tip attachment protein J HDII-ins2 domain-containing protein</fullName>
    </recommendedName>
</protein>
<feature type="transmembrane region" description="Helical" evidence="1">
    <location>
        <begin position="80"/>
        <end position="100"/>
    </location>
</feature>
<keyword evidence="1" id="KW-0472">Membrane</keyword>
<keyword evidence="4" id="KW-1185">Reference proteome</keyword>